<dbReference type="PROSITE" id="PS51257">
    <property type="entry name" value="PROKAR_LIPOPROTEIN"/>
    <property type="match status" value="1"/>
</dbReference>
<feature type="signal peptide" evidence="1">
    <location>
        <begin position="1"/>
        <end position="21"/>
    </location>
</feature>
<keyword evidence="1" id="KW-0732">Signal</keyword>
<evidence type="ECO:0000256" key="1">
    <source>
        <dbReference type="SAM" id="SignalP"/>
    </source>
</evidence>
<evidence type="ECO:0000313" key="2">
    <source>
        <dbReference type="EMBL" id="PRQ08170.1"/>
    </source>
</evidence>
<reference evidence="2 3" key="1">
    <citation type="submission" date="2018-03" db="EMBL/GenBank/DDBJ databases">
        <title>Draft Genome Sequences of the Obligatory Marine Myxobacteria Enhygromyxa salina SWB007.</title>
        <authorList>
            <person name="Poehlein A."/>
            <person name="Moghaddam J.A."/>
            <person name="Harms H."/>
            <person name="Alanjari M."/>
            <person name="Koenig G.M."/>
            <person name="Daniel R."/>
            <person name="Schaeberle T.F."/>
        </authorList>
    </citation>
    <scope>NUCLEOTIDE SEQUENCE [LARGE SCALE GENOMIC DNA]</scope>
    <source>
        <strain evidence="2 3">SWB007</strain>
    </source>
</reference>
<dbReference type="RefSeq" id="WP_106089149.1">
    <property type="nucleotide sequence ID" value="NZ_PVNL01000044.1"/>
</dbReference>
<dbReference type="AlphaFoldDB" id="A0A2S9YSX2"/>
<sequence length="327" mass="34691">MLRTLARSTALAAATAAACVAAPQPTPTAAADPLDHGPEVVHCTRQQGPARPLYPAEVFAPFCRGDSIDLRQQTLASATRRLDDEPDPALRGALLTAIADDHLALFEDGVSRLCAREREARPIPGPDRPEILAHLRAAMAASAQGLALAGAEPEAVERQWTRDLPCLHTIAASRLGELEDAGASAAMLDTQAECTGSALVEYGHALELAGAHDQARATFERAQAIAAAKPALEISCPVAGPERAWAEIDHCPRPELLRQWCAWTAYLRYRLLWSAHYGGTLDAAQTAAALGELATELRQAAPLGSETLLAAIEADRQQLADGHDPAR</sequence>
<evidence type="ECO:0000313" key="3">
    <source>
        <dbReference type="Proteomes" id="UP000238823"/>
    </source>
</evidence>
<feature type="chain" id="PRO_5015542389" evidence="1">
    <location>
        <begin position="22"/>
        <end position="327"/>
    </location>
</feature>
<organism evidence="2 3">
    <name type="scientific">Enhygromyxa salina</name>
    <dbReference type="NCBI Taxonomy" id="215803"/>
    <lineage>
        <taxon>Bacteria</taxon>
        <taxon>Pseudomonadati</taxon>
        <taxon>Myxococcota</taxon>
        <taxon>Polyangia</taxon>
        <taxon>Nannocystales</taxon>
        <taxon>Nannocystaceae</taxon>
        <taxon>Enhygromyxa</taxon>
    </lineage>
</organism>
<protein>
    <submittedName>
        <fullName evidence="2">Uncharacterized protein</fullName>
    </submittedName>
</protein>
<dbReference type="Proteomes" id="UP000238823">
    <property type="component" value="Unassembled WGS sequence"/>
</dbReference>
<accession>A0A2S9YSX2</accession>
<name>A0A2S9YSX2_9BACT</name>
<proteinExistence type="predicted"/>
<dbReference type="EMBL" id="PVNL01000044">
    <property type="protein sequence ID" value="PRQ08170.1"/>
    <property type="molecule type" value="Genomic_DNA"/>
</dbReference>
<comment type="caution">
    <text evidence="2">The sequence shown here is derived from an EMBL/GenBank/DDBJ whole genome shotgun (WGS) entry which is preliminary data.</text>
</comment>
<gene>
    <name evidence="2" type="ORF">ENSA7_21420</name>
</gene>